<accession>I2GPX6</accession>
<protein>
    <submittedName>
        <fullName evidence="3">Uncharacterized protein</fullName>
    </submittedName>
</protein>
<dbReference type="AlphaFoldDB" id="I2GPX6"/>
<evidence type="ECO:0000256" key="1">
    <source>
        <dbReference type="SAM" id="MobiDB-lite"/>
    </source>
</evidence>
<keyword evidence="4" id="KW-1185">Reference proteome</keyword>
<name>I2GPX6_9BACT</name>
<evidence type="ECO:0000313" key="3">
    <source>
        <dbReference type="EMBL" id="CCH55954.1"/>
    </source>
</evidence>
<proteinExistence type="predicted"/>
<dbReference type="OrthoDB" id="9864314at2"/>
<evidence type="ECO:0000256" key="2">
    <source>
        <dbReference type="SAM" id="Phobius"/>
    </source>
</evidence>
<comment type="caution">
    <text evidence="3">The sequence shown here is derived from an EMBL/GenBank/DDBJ whole genome shotgun (WGS) entry which is preliminary data.</text>
</comment>
<keyword evidence="2" id="KW-0472">Membrane</keyword>
<gene>
    <name evidence="3" type="ORF">BN8_05254</name>
</gene>
<dbReference type="RefSeq" id="WP_009284519.1">
    <property type="nucleotide sequence ID" value="NZ_CAIT01000009.1"/>
</dbReference>
<keyword evidence="2" id="KW-1133">Transmembrane helix</keyword>
<feature type="transmembrane region" description="Helical" evidence="2">
    <location>
        <begin position="42"/>
        <end position="60"/>
    </location>
</feature>
<organism evidence="3 4">
    <name type="scientific">Fibrisoma limi BUZ 3</name>
    <dbReference type="NCBI Taxonomy" id="1185876"/>
    <lineage>
        <taxon>Bacteria</taxon>
        <taxon>Pseudomonadati</taxon>
        <taxon>Bacteroidota</taxon>
        <taxon>Cytophagia</taxon>
        <taxon>Cytophagales</taxon>
        <taxon>Spirosomataceae</taxon>
        <taxon>Fibrisoma</taxon>
    </lineage>
</organism>
<reference evidence="3 4" key="1">
    <citation type="journal article" date="2012" name="J. Bacteriol.">
        <title>Genome Sequence of the Filamentous Bacterium Fibrisoma limi BUZ 3T.</title>
        <authorList>
            <person name="Filippini M."/>
            <person name="Qi W."/>
            <person name="Jaenicke S."/>
            <person name="Goesmann A."/>
            <person name="Smits T.H."/>
            <person name="Bagheri H.C."/>
        </authorList>
    </citation>
    <scope>NUCLEOTIDE SEQUENCE [LARGE SCALE GENOMIC DNA]</scope>
    <source>
        <strain evidence="4">BUZ 3T</strain>
    </source>
</reference>
<dbReference type="EMBL" id="CAIT01000009">
    <property type="protein sequence ID" value="CCH55954.1"/>
    <property type="molecule type" value="Genomic_DNA"/>
</dbReference>
<evidence type="ECO:0000313" key="4">
    <source>
        <dbReference type="Proteomes" id="UP000009309"/>
    </source>
</evidence>
<dbReference type="Proteomes" id="UP000009309">
    <property type="component" value="Unassembled WGS sequence"/>
</dbReference>
<sequence length="91" mass="10172">MTDEKSLHQSIPLPPPINNRLEMPPISQENPTNKEPPRRPDWLVLLIIGLLLLTLLIVWLTDMPFVYFKTGGTATAQELAYLVGQVIQPGA</sequence>
<keyword evidence="2" id="KW-0812">Transmembrane</keyword>
<feature type="region of interest" description="Disordered" evidence="1">
    <location>
        <begin position="1"/>
        <end position="39"/>
    </location>
</feature>